<evidence type="ECO:0000256" key="1">
    <source>
        <dbReference type="SAM" id="MobiDB-lite"/>
    </source>
</evidence>
<dbReference type="EMBL" id="JYDW01000347">
    <property type="protein sequence ID" value="KRZ48962.1"/>
    <property type="molecule type" value="Genomic_DNA"/>
</dbReference>
<accession>A0A0V1KPM0</accession>
<dbReference type="AlphaFoldDB" id="A0A0V1KPM0"/>
<proteinExistence type="predicted"/>
<sequence>MKKRRSENGDDTKQNKRRQRSWDSNSVGLVSKGRSYPIEVLRLTIAPNSVRLASGKFKRVKLFLSFIRTNMHG</sequence>
<evidence type="ECO:0000313" key="2">
    <source>
        <dbReference type="EMBL" id="KRZ48962.1"/>
    </source>
</evidence>
<gene>
    <name evidence="2" type="ORF">T02_3800</name>
</gene>
<evidence type="ECO:0000313" key="3">
    <source>
        <dbReference type="Proteomes" id="UP000054721"/>
    </source>
</evidence>
<feature type="compositionally biased region" description="Basic and acidic residues" evidence="1">
    <location>
        <begin position="1"/>
        <end position="14"/>
    </location>
</feature>
<comment type="caution">
    <text evidence="2">The sequence shown here is derived from an EMBL/GenBank/DDBJ whole genome shotgun (WGS) entry which is preliminary data.</text>
</comment>
<dbReference type="Proteomes" id="UP000054721">
    <property type="component" value="Unassembled WGS sequence"/>
</dbReference>
<reference evidence="2 3" key="1">
    <citation type="submission" date="2015-05" db="EMBL/GenBank/DDBJ databases">
        <title>Evolution of Trichinella species and genotypes.</title>
        <authorList>
            <person name="Korhonen P.K."/>
            <person name="Edoardo P."/>
            <person name="Giuseppe L.R."/>
            <person name="Gasser R.B."/>
        </authorList>
    </citation>
    <scope>NUCLEOTIDE SEQUENCE [LARGE SCALE GENOMIC DNA]</scope>
    <source>
        <strain evidence="2">ISS10</strain>
    </source>
</reference>
<organism evidence="2 3">
    <name type="scientific">Trichinella nativa</name>
    <dbReference type="NCBI Taxonomy" id="6335"/>
    <lineage>
        <taxon>Eukaryota</taxon>
        <taxon>Metazoa</taxon>
        <taxon>Ecdysozoa</taxon>
        <taxon>Nematoda</taxon>
        <taxon>Enoplea</taxon>
        <taxon>Dorylaimia</taxon>
        <taxon>Trichinellida</taxon>
        <taxon>Trichinellidae</taxon>
        <taxon>Trichinella</taxon>
    </lineage>
</organism>
<protein>
    <submittedName>
        <fullName evidence="2">Uncharacterized protein</fullName>
    </submittedName>
</protein>
<feature type="region of interest" description="Disordered" evidence="1">
    <location>
        <begin position="1"/>
        <end position="28"/>
    </location>
</feature>
<keyword evidence="3" id="KW-1185">Reference proteome</keyword>
<name>A0A0V1KPM0_9BILA</name>